<comment type="similarity">
    <text evidence="1">Belongs to the glycosyl hydrolase 43 family.</text>
</comment>
<dbReference type="InterPro" id="IPR023296">
    <property type="entry name" value="Glyco_hydro_beta-prop_sf"/>
</dbReference>
<keyword evidence="4" id="KW-0472">Membrane</keyword>
<evidence type="ECO:0000256" key="1">
    <source>
        <dbReference type="ARBA" id="ARBA00009865"/>
    </source>
</evidence>
<comment type="caution">
    <text evidence="5">The sequence shown here is derived from an EMBL/GenBank/DDBJ whole genome shotgun (WGS) entry which is preliminary data.</text>
</comment>
<keyword evidence="3" id="KW-0326">Glycosidase</keyword>
<reference evidence="6" key="1">
    <citation type="journal article" date="2019" name="Int. J. Syst. Evol. Microbiol.">
        <title>The Global Catalogue of Microorganisms (GCM) 10K type strain sequencing project: providing services to taxonomists for standard genome sequencing and annotation.</title>
        <authorList>
            <consortium name="The Broad Institute Genomics Platform"/>
            <consortium name="The Broad Institute Genome Sequencing Center for Infectious Disease"/>
            <person name="Wu L."/>
            <person name="Ma J."/>
        </authorList>
    </citation>
    <scope>NUCLEOTIDE SEQUENCE [LARGE SCALE GENOMIC DNA]</scope>
    <source>
        <strain evidence="6">JCM 16929</strain>
    </source>
</reference>
<dbReference type="Gene3D" id="2.115.10.20">
    <property type="entry name" value="Glycosyl hydrolase domain, family 43"/>
    <property type="match status" value="2"/>
</dbReference>
<keyword evidence="2" id="KW-0378">Hydrolase</keyword>
<dbReference type="SUPFAM" id="SSF53335">
    <property type="entry name" value="S-adenosyl-L-methionine-dependent methyltransferases"/>
    <property type="match status" value="1"/>
</dbReference>
<dbReference type="PANTHER" id="PTHR35279:SF1">
    <property type="entry name" value="ARABINANASE_LEVANSUCRASE_INVERTASE"/>
    <property type="match status" value="1"/>
</dbReference>
<evidence type="ECO:0000256" key="2">
    <source>
        <dbReference type="ARBA" id="ARBA00022801"/>
    </source>
</evidence>
<keyword evidence="4" id="KW-0812">Transmembrane</keyword>
<evidence type="ECO:0000256" key="3">
    <source>
        <dbReference type="ARBA" id="ARBA00023295"/>
    </source>
</evidence>
<accession>A0ABP6ZXF3</accession>
<dbReference type="SUPFAM" id="SSF75005">
    <property type="entry name" value="Arabinanase/levansucrase/invertase"/>
    <property type="match status" value="1"/>
</dbReference>
<dbReference type="Pfam" id="PF04616">
    <property type="entry name" value="Glyco_hydro_43"/>
    <property type="match status" value="1"/>
</dbReference>
<keyword evidence="4" id="KW-1133">Transmembrane helix</keyword>
<dbReference type="InterPro" id="IPR006710">
    <property type="entry name" value="Glyco_hydro_43"/>
</dbReference>
<evidence type="ECO:0000313" key="6">
    <source>
        <dbReference type="Proteomes" id="UP001501490"/>
    </source>
</evidence>
<evidence type="ECO:0008006" key="7">
    <source>
        <dbReference type="Google" id="ProtNLM"/>
    </source>
</evidence>
<gene>
    <name evidence="5" type="ORF">GCM10022236_25550</name>
</gene>
<keyword evidence="6" id="KW-1185">Reference proteome</keyword>
<proteinExistence type="inferred from homology"/>
<dbReference type="Proteomes" id="UP001501490">
    <property type="component" value="Unassembled WGS sequence"/>
</dbReference>
<feature type="transmembrane region" description="Helical" evidence="4">
    <location>
        <begin position="30"/>
        <end position="49"/>
    </location>
</feature>
<dbReference type="Pfam" id="PF13578">
    <property type="entry name" value="Methyltransf_24"/>
    <property type="match status" value="1"/>
</dbReference>
<dbReference type="InterPro" id="IPR029063">
    <property type="entry name" value="SAM-dependent_MTases_sf"/>
</dbReference>
<protein>
    <recommendedName>
        <fullName evidence="7">Methyltransferase domain-containing protein</fullName>
    </recommendedName>
</protein>
<organism evidence="5 6">
    <name type="scientific">Microlunatus ginsengisoli</name>
    <dbReference type="NCBI Taxonomy" id="363863"/>
    <lineage>
        <taxon>Bacteria</taxon>
        <taxon>Bacillati</taxon>
        <taxon>Actinomycetota</taxon>
        <taxon>Actinomycetes</taxon>
        <taxon>Propionibacteriales</taxon>
        <taxon>Propionibacteriaceae</taxon>
        <taxon>Microlunatus</taxon>
    </lineage>
</organism>
<sequence length="638" mass="70324">MTKRRVLLYVVGLATAAAVVLGLLDRASFAVSAMAVAVGAMFGWVVLWARALNARLGRIGADTTRHRDQLRSMKVAIGAVDEHLGSVDGRLTRRADAHQAKLLAQSEKSAQLQRAMYDLSSLVQRTPSATVELGRVYQRLVRHERPMPELGGWAMTSSTLVWVVDQVYSGRVSTIIECGSGSSTVWFALALEQRGADGRIVSLESSAEYAERTRGRLAELGLSHRALVLTAPLVDCNLPNRPTQPWFDLSALPEDLAAVDLLFVDGPLGNTSPQARYPALPVFADRLAADALVLLDDTWRTPERQIVQSWSAESYAGRRFAVTEELDRATVLQAVPAPADFMHWSDRSRGKPFAKDPSVVRFGDRYLMYFSVPPKPGDDRWGQAVAESVDLSSWTTMGEVEPAGAVEASGICAGGAIVLDDRVHLFYQTYGNGADDAICHATSTDGVTFERATGNPIIRPTGAWTCGRAIDAELQVVGEELFCYWATRDPDYRIQMLGVHSAPLSSDLSAEHWRQRCSQSILRPELPWERGCIEAPTICRRDDTLVMFYAGGYNNEPQQIGVAFSRDGLSWERMSDSPFLANGHRGEWNSSESGHPAVFVDPTDGATWLFFQGNDDNGRSWFISKRRIEWDGHRPRLA</sequence>
<dbReference type="RefSeq" id="WP_344805050.1">
    <property type="nucleotide sequence ID" value="NZ_BAABAB010000017.1"/>
</dbReference>
<name>A0ABP6ZXF3_9ACTN</name>
<evidence type="ECO:0000256" key="4">
    <source>
        <dbReference type="SAM" id="Phobius"/>
    </source>
</evidence>
<dbReference type="PANTHER" id="PTHR35279">
    <property type="match status" value="1"/>
</dbReference>
<feature type="transmembrane region" description="Helical" evidence="4">
    <location>
        <begin position="7"/>
        <end position="24"/>
    </location>
</feature>
<dbReference type="EMBL" id="BAABAB010000017">
    <property type="protein sequence ID" value="GAA3622097.1"/>
    <property type="molecule type" value="Genomic_DNA"/>
</dbReference>
<evidence type="ECO:0000313" key="5">
    <source>
        <dbReference type="EMBL" id="GAA3622097.1"/>
    </source>
</evidence>
<dbReference type="Gene3D" id="3.40.50.150">
    <property type="entry name" value="Vaccinia Virus protein VP39"/>
    <property type="match status" value="1"/>
</dbReference>